<dbReference type="AlphaFoldDB" id="A0AAD2FJR4"/>
<dbReference type="Proteomes" id="UP001295423">
    <property type="component" value="Unassembled WGS sequence"/>
</dbReference>
<dbReference type="EMBL" id="CAKOGP040001280">
    <property type="protein sequence ID" value="CAJ1944956.1"/>
    <property type="molecule type" value="Genomic_DNA"/>
</dbReference>
<evidence type="ECO:0000313" key="1">
    <source>
        <dbReference type="EMBL" id="CAJ1944956.1"/>
    </source>
</evidence>
<accession>A0AAD2FJR4</accession>
<proteinExistence type="predicted"/>
<protein>
    <submittedName>
        <fullName evidence="1">Uncharacterized protein</fullName>
    </submittedName>
</protein>
<keyword evidence="2" id="KW-1185">Reference proteome</keyword>
<gene>
    <name evidence="1" type="ORF">CYCCA115_LOCUS9125</name>
</gene>
<sequence length="444" mass="50134">MASFAEVFLKSLPWRPVKTAGRKRKPHPSESHLVNEYQEQSLKETMCCTAQPSASFKNYIDDDIEGGMSTSADTSKAQMASFAEAFLKSLPWRPVKTAGRKRKPHPSDSHLVNEYQEQSLKETMCCTYPNLKNQFHMKGIGYYPLCIHLNDVYSKSHPFLKCVFGQKRKPSKWDINMQMFLFAINALCSRSTKREFALRSVAGCTDNQLRKLKPGPILRAIPDIVPTNGSKSAKLLIKVKTDDTLPRAIQDLVPANDSERGELLIETKSPAAFLIGIQDIVPSNNSESGDSGISWIEEANEPEVAVDLLPEETMHKEDKLVVEIFCKRLAMDKNDKSSIINELCHLITSKTLEESKTSQEQISKLSFKNTKNRVIEKHYALLSQPAKDFTALTQSAKNQKANHMKNIVACLVGSDIAQQQALLELVYRKFEDLILLHKEDFKWT</sequence>
<organism evidence="1 2">
    <name type="scientific">Cylindrotheca closterium</name>
    <dbReference type="NCBI Taxonomy" id="2856"/>
    <lineage>
        <taxon>Eukaryota</taxon>
        <taxon>Sar</taxon>
        <taxon>Stramenopiles</taxon>
        <taxon>Ochrophyta</taxon>
        <taxon>Bacillariophyta</taxon>
        <taxon>Bacillariophyceae</taxon>
        <taxon>Bacillariophycidae</taxon>
        <taxon>Bacillariales</taxon>
        <taxon>Bacillariaceae</taxon>
        <taxon>Cylindrotheca</taxon>
    </lineage>
</organism>
<comment type="caution">
    <text evidence="1">The sequence shown here is derived from an EMBL/GenBank/DDBJ whole genome shotgun (WGS) entry which is preliminary data.</text>
</comment>
<reference evidence="1" key="1">
    <citation type="submission" date="2023-08" db="EMBL/GenBank/DDBJ databases">
        <authorList>
            <person name="Audoor S."/>
            <person name="Bilcke G."/>
        </authorList>
    </citation>
    <scope>NUCLEOTIDE SEQUENCE</scope>
</reference>
<evidence type="ECO:0000313" key="2">
    <source>
        <dbReference type="Proteomes" id="UP001295423"/>
    </source>
</evidence>
<name>A0AAD2FJR4_9STRA</name>